<dbReference type="EMBL" id="JBHLWN010000027">
    <property type="protein sequence ID" value="MFC0212185.1"/>
    <property type="molecule type" value="Genomic_DNA"/>
</dbReference>
<evidence type="ECO:0000313" key="2">
    <source>
        <dbReference type="Proteomes" id="UP001589776"/>
    </source>
</evidence>
<dbReference type="Proteomes" id="UP001589776">
    <property type="component" value="Unassembled WGS sequence"/>
</dbReference>
<name>A0ABV6DHR2_9BACL</name>
<accession>A0ABV6DHR2</accession>
<organism evidence="1 2">
    <name type="scientific">Paenibacillus chartarius</name>
    <dbReference type="NCBI Taxonomy" id="747481"/>
    <lineage>
        <taxon>Bacteria</taxon>
        <taxon>Bacillati</taxon>
        <taxon>Bacillota</taxon>
        <taxon>Bacilli</taxon>
        <taxon>Bacillales</taxon>
        <taxon>Paenibacillaceae</taxon>
        <taxon>Paenibacillus</taxon>
    </lineage>
</organism>
<protein>
    <submittedName>
        <fullName evidence="1">Uncharacterized protein</fullName>
    </submittedName>
</protein>
<dbReference type="RefSeq" id="WP_377469293.1">
    <property type="nucleotide sequence ID" value="NZ_JBHLWN010000027.1"/>
</dbReference>
<reference evidence="1 2" key="1">
    <citation type="submission" date="2024-09" db="EMBL/GenBank/DDBJ databases">
        <authorList>
            <person name="Sun Q."/>
            <person name="Mori K."/>
        </authorList>
    </citation>
    <scope>NUCLEOTIDE SEQUENCE [LARGE SCALE GENOMIC DNA]</scope>
    <source>
        <strain evidence="1 2">CCM 7759</strain>
    </source>
</reference>
<proteinExistence type="predicted"/>
<sequence length="70" mass="7554">MAEIQLFVDLCRTASVIDRASSVTIRDLLLVPNCSSGAGIAIFKLTLYRMAGLSGTSTPTSTTKFLYPRL</sequence>
<comment type="caution">
    <text evidence="1">The sequence shown here is derived from an EMBL/GenBank/DDBJ whole genome shotgun (WGS) entry which is preliminary data.</text>
</comment>
<evidence type="ECO:0000313" key="1">
    <source>
        <dbReference type="EMBL" id="MFC0212185.1"/>
    </source>
</evidence>
<keyword evidence="2" id="KW-1185">Reference proteome</keyword>
<gene>
    <name evidence="1" type="ORF">ACFFK0_06890</name>
</gene>